<sequence length="427" mass="46975">MEGVRLERSRAKLPIAAFPSSAELVAEPLGVSLEPIIGEIAAGNVMVLKPSDLALACSFVLAKTIPNYLDSKTIKVIEGDYSVADKLLQRKWDKIFFTGLPKGSMTPRSNPLDAPAVPNPVLDLEASVFHISEAPKKKSTKSKSSKPSKSLPISKKRKISSEAKGSSRAQDSGISPNDIWLNQFFLNEVPTPTPAPLIVESSMIEDDDEAIDEKILAKKTKTSTSIPPPLSQPAKTFEKEDFDLFFEEAGTSAARAEQAHILGFSHMVIPHKMTKSSKTKRNHTSSRSKLVNIFLAPSADPRKMRSAIISFSEDTNIMSRPVRVGNYMRPLISASDRVKMHNISWQCLFNEGMHASNRQQVGDLSTIQAELVQVKGNYLHVMNDLELVTEENKIFEKENEKILVRCRSPHSAARGTRRGSTLLGSAS</sequence>
<feature type="region of interest" description="Disordered" evidence="3">
    <location>
        <begin position="134"/>
        <end position="174"/>
    </location>
</feature>
<dbReference type="Gene3D" id="3.40.605.10">
    <property type="entry name" value="Aldehyde Dehydrogenase, Chain A, domain 1"/>
    <property type="match status" value="1"/>
</dbReference>
<dbReference type="GO" id="GO:0004029">
    <property type="term" value="F:aldehyde dehydrogenase (NAD+) activity"/>
    <property type="evidence" value="ECO:0007669"/>
    <property type="project" value="TreeGrafter"/>
</dbReference>
<dbReference type="InterPro" id="IPR012394">
    <property type="entry name" value="Aldehyde_DH_NAD(P)"/>
</dbReference>
<dbReference type="GO" id="GO:0005737">
    <property type="term" value="C:cytoplasm"/>
    <property type="evidence" value="ECO:0007669"/>
    <property type="project" value="TreeGrafter"/>
</dbReference>
<dbReference type="PANTHER" id="PTHR43570">
    <property type="entry name" value="ALDEHYDE DEHYDROGENASE"/>
    <property type="match status" value="1"/>
</dbReference>
<proteinExistence type="inferred from homology"/>
<dbReference type="AlphaFoldDB" id="A0AAE1QSV5"/>
<evidence type="ECO:0000256" key="2">
    <source>
        <dbReference type="ARBA" id="ARBA00023002"/>
    </source>
</evidence>
<feature type="compositionally biased region" description="Polar residues" evidence="3">
    <location>
        <begin position="163"/>
        <end position="174"/>
    </location>
</feature>
<comment type="caution">
    <text evidence="5">The sequence shown here is derived from an EMBL/GenBank/DDBJ whole genome shotgun (WGS) entry which is preliminary data.</text>
</comment>
<name>A0AAE1QSV5_9SOLA</name>
<protein>
    <recommendedName>
        <fullName evidence="4">Aldehyde dehydrogenase domain-containing protein</fullName>
    </recommendedName>
</protein>
<comment type="similarity">
    <text evidence="1">Belongs to the aldehyde dehydrogenase family.</text>
</comment>
<dbReference type="PANTHER" id="PTHR43570:SF30">
    <property type="entry name" value="ALDEHYDE DEHYDROGENASE"/>
    <property type="match status" value="1"/>
</dbReference>
<organism evidence="5 6">
    <name type="scientific">Anisodus tanguticus</name>
    <dbReference type="NCBI Taxonomy" id="243964"/>
    <lineage>
        <taxon>Eukaryota</taxon>
        <taxon>Viridiplantae</taxon>
        <taxon>Streptophyta</taxon>
        <taxon>Embryophyta</taxon>
        <taxon>Tracheophyta</taxon>
        <taxon>Spermatophyta</taxon>
        <taxon>Magnoliopsida</taxon>
        <taxon>eudicotyledons</taxon>
        <taxon>Gunneridae</taxon>
        <taxon>Pentapetalae</taxon>
        <taxon>asterids</taxon>
        <taxon>lamiids</taxon>
        <taxon>Solanales</taxon>
        <taxon>Solanaceae</taxon>
        <taxon>Solanoideae</taxon>
        <taxon>Hyoscyameae</taxon>
        <taxon>Anisodus</taxon>
    </lineage>
</organism>
<dbReference type="Pfam" id="PF00171">
    <property type="entry name" value="Aldedh"/>
    <property type="match status" value="1"/>
</dbReference>
<dbReference type="Proteomes" id="UP001291623">
    <property type="component" value="Unassembled WGS sequence"/>
</dbReference>
<evidence type="ECO:0000313" key="6">
    <source>
        <dbReference type="Proteomes" id="UP001291623"/>
    </source>
</evidence>
<dbReference type="InterPro" id="IPR016161">
    <property type="entry name" value="Ald_DH/histidinol_DH"/>
</dbReference>
<feature type="domain" description="Aldehyde dehydrogenase" evidence="4">
    <location>
        <begin position="28"/>
        <end position="99"/>
    </location>
</feature>
<keyword evidence="2" id="KW-0560">Oxidoreductase</keyword>
<evidence type="ECO:0000313" key="5">
    <source>
        <dbReference type="EMBL" id="KAK4339110.1"/>
    </source>
</evidence>
<gene>
    <name evidence="5" type="ORF">RND71_040572</name>
</gene>
<dbReference type="EMBL" id="JAVYJV010000023">
    <property type="protein sequence ID" value="KAK4339110.1"/>
    <property type="molecule type" value="Genomic_DNA"/>
</dbReference>
<evidence type="ECO:0000256" key="1">
    <source>
        <dbReference type="ARBA" id="ARBA00009986"/>
    </source>
</evidence>
<dbReference type="InterPro" id="IPR016162">
    <property type="entry name" value="Ald_DH_N"/>
</dbReference>
<dbReference type="SUPFAM" id="SSF53720">
    <property type="entry name" value="ALDH-like"/>
    <property type="match status" value="1"/>
</dbReference>
<keyword evidence="6" id="KW-1185">Reference proteome</keyword>
<dbReference type="GO" id="GO:0006081">
    <property type="term" value="P:aldehyde metabolic process"/>
    <property type="evidence" value="ECO:0007669"/>
    <property type="project" value="InterPro"/>
</dbReference>
<feature type="compositionally biased region" description="Basic residues" evidence="3">
    <location>
        <begin position="137"/>
        <end position="146"/>
    </location>
</feature>
<evidence type="ECO:0000259" key="4">
    <source>
        <dbReference type="Pfam" id="PF00171"/>
    </source>
</evidence>
<reference evidence="5" key="1">
    <citation type="submission" date="2023-12" db="EMBL/GenBank/DDBJ databases">
        <title>Genome assembly of Anisodus tanguticus.</title>
        <authorList>
            <person name="Wang Y.-J."/>
        </authorList>
    </citation>
    <scope>NUCLEOTIDE SEQUENCE</scope>
    <source>
        <strain evidence="5">KB-2021</strain>
        <tissue evidence="5">Leaf</tissue>
    </source>
</reference>
<evidence type="ECO:0000256" key="3">
    <source>
        <dbReference type="SAM" id="MobiDB-lite"/>
    </source>
</evidence>
<dbReference type="InterPro" id="IPR015590">
    <property type="entry name" value="Aldehyde_DH_dom"/>
</dbReference>
<accession>A0AAE1QSV5</accession>